<evidence type="ECO:0000313" key="12">
    <source>
        <dbReference type="Proteomes" id="UP000841561"/>
    </source>
</evidence>
<dbReference type="Proteomes" id="UP000840928">
    <property type="component" value="Unassembled WGS sequence"/>
</dbReference>
<dbReference type="Proteomes" id="UP000840039">
    <property type="component" value="Unassembled WGS sequence"/>
</dbReference>
<dbReference type="EMBL" id="AABAGT010000014">
    <property type="protein sequence ID" value="EAG0867658.1"/>
    <property type="molecule type" value="Genomic_DNA"/>
</dbReference>
<evidence type="ECO:0000313" key="10">
    <source>
        <dbReference type="Proteomes" id="UP000489121"/>
    </source>
</evidence>
<evidence type="ECO:0000313" key="3">
    <source>
        <dbReference type="EMBL" id="ECY9782867.1"/>
    </source>
</evidence>
<evidence type="ECO:0000313" key="5">
    <source>
        <dbReference type="EMBL" id="HAB7723217.1"/>
    </source>
</evidence>
<evidence type="ECO:0000313" key="4">
    <source>
        <dbReference type="EMBL" id="HAA8052366.1"/>
    </source>
</evidence>
<dbReference type="EMBL" id="DAAHYZ010000013">
    <property type="protein sequence ID" value="HAB7723217.1"/>
    <property type="molecule type" value="Genomic_DNA"/>
</dbReference>
<feature type="compositionally biased region" description="Low complexity" evidence="1">
    <location>
        <begin position="8"/>
        <end position="22"/>
    </location>
</feature>
<evidence type="ECO:0000313" key="8">
    <source>
        <dbReference type="EMBL" id="HAC3054918.1"/>
    </source>
</evidence>
<sequence>MAEKKNNATKSDVAAAQAAQKIPKAEKKPLDKFGKKEVFKASDKVEYTFQFPGTRAAQAILDESKNGYGVIVDSVYYERIMKDVIVEPLGLDLDYWDEHEGYREVMNAADNFLGGLLN</sequence>
<gene>
    <name evidence="2" type="ORF">A8L61_10260</name>
    <name evidence="3" type="ORF">F6515_07655</name>
    <name evidence="4" type="ORF">GHH22_04260</name>
    <name evidence="5" type="ORF">GYP27_14625</name>
    <name evidence="6" type="ORF">GYR60_06495</name>
    <name evidence="7" type="ORF">GYU24_02320</name>
    <name evidence="8" type="ORF">GZK27_05320</name>
</gene>
<evidence type="ECO:0000313" key="7">
    <source>
        <dbReference type="EMBL" id="HAB9174530.1"/>
    </source>
</evidence>
<name>A0A394T0C3_LISMN</name>
<dbReference type="EMBL" id="DAAKPP010000002">
    <property type="protein sequence ID" value="HAC3054918.1"/>
    <property type="molecule type" value="Genomic_DNA"/>
</dbReference>
<reference evidence="2 9" key="2">
    <citation type="submission" date="2018-06" db="EMBL/GenBank/DDBJ databases">
        <authorList>
            <consortium name="PulseNet: The National Subtyping Network for Foodborne Disease Surveillance"/>
            <person name="Tarr C.L."/>
            <person name="Trees E."/>
            <person name="Katz L.S."/>
            <person name="Carleton-Romer H.A."/>
            <person name="Stroika S."/>
            <person name="Kucerova Z."/>
            <person name="Roache K.F."/>
            <person name="Sabol A.L."/>
            <person name="Besser J."/>
            <person name="Gerner-Smidt P."/>
        </authorList>
    </citation>
    <scope>NUCLEOTIDE SEQUENCE [LARGE SCALE GENOMIC DNA]</scope>
    <source>
        <strain evidence="2 9">PNUSAL002180</strain>
        <strain evidence="3 10">PNUSAL005692</strain>
    </source>
</reference>
<protein>
    <submittedName>
        <fullName evidence="4">Uncharacterized protein</fullName>
    </submittedName>
</protein>
<comment type="caution">
    <text evidence="4">The sequence shown here is derived from an EMBL/GenBank/DDBJ whole genome shotgun (WGS) entry which is preliminary data.</text>
</comment>
<organism evidence="4">
    <name type="scientific">Listeria monocytogenes</name>
    <dbReference type="NCBI Taxonomy" id="1639"/>
    <lineage>
        <taxon>Bacteria</taxon>
        <taxon>Bacillati</taxon>
        <taxon>Bacillota</taxon>
        <taxon>Bacilli</taxon>
        <taxon>Bacillales</taxon>
        <taxon>Listeriaceae</taxon>
        <taxon>Listeria</taxon>
    </lineage>
</organism>
<dbReference type="EMBL" id="DAAEEB010000002">
    <property type="protein sequence ID" value="HAA8052366.1"/>
    <property type="molecule type" value="Genomic_DNA"/>
</dbReference>
<dbReference type="Proteomes" id="UP000840197">
    <property type="component" value="Unassembled WGS sequence"/>
</dbReference>
<evidence type="ECO:0000313" key="9">
    <source>
        <dbReference type="Proteomes" id="UP000358545"/>
    </source>
</evidence>
<dbReference type="Proteomes" id="UP000358545">
    <property type="component" value="Unassembled WGS sequence"/>
</dbReference>
<dbReference type="Proteomes" id="UP000841561">
    <property type="component" value="Unassembled WGS sequence"/>
</dbReference>
<dbReference type="RefSeq" id="WP_049961612.1">
    <property type="nucleotide sequence ID" value="NZ_CAAVEO010000003.1"/>
</dbReference>
<dbReference type="Proteomes" id="UP000489121">
    <property type="component" value="Unassembled WGS sequence"/>
</dbReference>
<evidence type="ECO:0000313" key="6">
    <source>
        <dbReference type="EMBL" id="HAB8398167.1"/>
    </source>
</evidence>
<dbReference type="EMBL" id="DAAIHR010000005">
    <property type="protein sequence ID" value="HAB8398167.1"/>
    <property type="molecule type" value="Genomic_DNA"/>
</dbReference>
<reference evidence="11 12" key="1">
    <citation type="journal article" date="2018" name="Genome Biol.">
        <title>SKESA: strategic k-mer extension for scrupulous assemblies.</title>
        <authorList>
            <person name="Souvorov A."/>
            <person name="Agarwala R."/>
            <person name="Lipman D.J."/>
        </authorList>
    </citation>
    <scope>NUCLEOTIDE SEQUENCE [LARGE SCALE GENOMIC DNA]</scope>
    <source>
        <strain evidence="4">09CEB371LM</strain>
        <strain evidence="6 11">CFIAFB20130012</strain>
        <strain evidence="5">CFIAFB20140010</strain>
        <strain evidence="7">CFIAFB20160038</strain>
        <strain evidence="8 12">LiDS0115</strain>
    </source>
</reference>
<accession>A0A394T0C3</accession>
<evidence type="ECO:0000256" key="1">
    <source>
        <dbReference type="SAM" id="MobiDB-lite"/>
    </source>
</evidence>
<evidence type="ECO:0000313" key="11">
    <source>
        <dbReference type="Proteomes" id="UP000840197"/>
    </source>
</evidence>
<feature type="region of interest" description="Disordered" evidence="1">
    <location>
        <begin position="1"/>
        <end position="23"/>
    </location>
</feature>
<dbReference type="EMBL" id="AALGDA010000018">
    <property type="protein sequence ID" value="ECY9782867.1"/>
    <property type="molecule type" value="Genomic_DNA"/>
</dbReference>
<dbReference type="AlphaFoldDB" id="A0A394T0C3"/>
<evidence type="ECO:0000313" key="2">
    <source>
        <dbReference type="EMBL" id="EAG0867658.1"/>
    </source>
</evidence>
<proteinExistence type="predicted"/>
<dbReference type="Proteomes" id="UP000840569">
    <property type="component" value="Unassembled WGS sequence"/>
</dbReference>
<reference evidence="4" key="3">
    <citation type="submission" date="2019-10" db="EMBL/GenBank/DDBJ databases">
        <authorList>
            <consortium name="NCBI Pathogen Detection Project"/>
        </authorList>
    </citation>
    <scope>NUCLEOTIDE SEQUENCE</scope>
    <source>
        <strain evidence="4">09CEB371LM</strain>
        <strain evidence="6">CFIAFB20130012</strain>
        <strain evidence="5">CFIAFB20140010</strain>
        <strain evidence="7">CFIAFB20160038</strain>
        <strain evidence="8">LiDS0115</strain>
    </source>
</reference>
<dbReference type="EMBL" id="DAAIRR010000001">
    <property type="protein sequence ID" value="HAB9174530.1"/>
    <property type="molecule type" value="Genomic_DNA"/>
</dbReference>